<dbReference type="Proteomes" id="UP000322667">
    <property type="component" value="Chromosome D11"/>
</dbReference>
<dbReference type="AlphaFoldDB" id="A0A5D2IPN9"/>
<sequence length="70" mass="7711">MTPLAASADRLLRGPSSLSDPDYDGANGDQVWVRSCRRGGYGGQHVRGEGRRRCVVRLLRRWEGAVARVS</sequence>
<dbReference type="EMBL" id="CM017633">
    <property type="protein sequence ID" value="TYH44285.1"/>
    <property type="molecule type" value="Genomic_DNA"/>
</dbReference>
<keyword evidence="3" id="KW-1185">Reference proteome</keyword>
<organism evidence="2 3">
    <name type="scientific">Gossypium tomentosum</name>
    <name type="common">Hawaiian cotton</name>
    <name type="synonym">Gossypium sandvicense</name>
    <dbReference type="NCBI Taxonomy" id="34277"/>
    <lineage>
        <taxon>Eukaryota</taxon>
        <taxon>Viridiplantae</taxon>
        <taxon>Streptophyta</taxon>
        <taxon>Embryophyta</taxon>
        <taxon>Tracheophyta</taxon>
        <taxon>Spermatophyta</taxon>
        <taxon>Magnoliopsida</taxon>
        <taxon>eudicotyledons</taxon>
        <taxon>Gunneridae</taxon>
        <taxon>Pentapetalae</taxon>
        <taxon>rosids</taxon>
        <taxon>malvids</taxon>
        <taxon>Malvales</taxon>
        <taxon>Malvaceae</taxon>
        <taxon>Malvoideae</taxon>
        <taxon>Gossypium</taxon>
    </lineage>
</organism>
<proteinExistence type="predicted"/>
<evidence type="ECO:0000313" key="2">
    <source>
        <dbReference type="EMBL" id="TYH44285.1"/>
    </source>
</evidence>
<evidence type="ECO:0000256" key="1">
    <source>
        <dbReference type="SAM" id="MobiDB-lite"/>
    </source>
</evidence>
<protein>
    <submittedName>
        <fullName evidence="2">Uncharacterized protein</fullName>
    </submittedName>
</protein>
<gene>
    <name evidence="2" type="ORF">ES332_D11G183800v1</name>
</gene>
<accession>A0A5D2IPN9</accession>
<name>A0A5D2IPN9_GOSTO</name>
<evidence type="ECO:0000313" key="3">
    <source>
        <dbReference type="Proteomes" id="UP000322667"/>
    </source>
</evidence>
<feature type="region of interest" description="Disordered" evidence="1">
    <location>
        <begin position="1"/>
        <end position="26"/>
    </location>
</feature>
<reference evidence="2 3" key="1">
    <citation type="submission" date="2019-07" db="EMBL/GenBank/DDBJ databases">
        <title>WGS assembly of Gossypium tomentosum.</title>
        <authorList>
            <person name="Chen Z.J."/>
            <person name="Sreedasyam A."/>
            <person name="Ando A."/>
            <person name="Song Q."/>
            <person name="De L."/>
            <person name="Hulse-Kemp A."/>
            <person name="Ding M."/>
            <person name="Ye W."/>
            <person name="Kirkbride R."/>
            <person name="Jenkins J."/>
            <person name="Plott C."/>
            <person name="Lovell J."/>
            <person name="Lin Y.-M."/>
            <person name="Vaughn R."/>
            <person name="Liu B."/>
            <person name="Li W."/>
            <person name="Simpson S."/>
            <person name="Scheffler B."/>
            <person name="Saski C."/>
            <person name="Grover C."/>
            <person name="Hu G."/>
            <person name="Conover J."/>
            <person name="Carlson J."/>
            <person name="Shu S."/>
            <person name="Boston L."/>
            <person name="Williams M."/>
            <person name="Peterson D."/>
            <person name="Mcgee K."/>
            <person name="Jones D."/>
            <person name="Wendel J."/>
            <person name="Stelly D."/>
            <person name="Grimwood J."/>
            <person name="Schmutz J."/>
        </authorList>
    </citation>
    <scope>NUCLEOTIDE SEQUENCE [LARGE SCALE GENOMIC DNA]</scope>
    <source>
        <strain evidence="2">7179.01</strain>
    </source>
</reference>